<dbReference type="InterPro" id="IPR042106">
    <property type="entry name" value="Nuo/plastoQ_OxRdtase_6_NuoJ"/>
</dbReference>
<keyword evidence="2" id="KW-0249">Electron transport</keyword>
<keyword evidence="2" id="KW-0812">Transmembrane</keyword>
<keyword evidence="2" id="KW-1278">Translocase</keyword>
<dbReference type="GeneID" id="15332196"/>
<dbReference type="InterPro" id="IPR001457">
    <property type="entry name" value="NADH_UbQ/plastoQ_OxRdtase_su6"/>
</dbReference>
<dbReference type="EC" id="7.1.1.2" evidence="2"/>
<dbReference type="Gene3D" id="1.20.120.1200">
    <property type="entry name" value="NADH-ubiquinone/plastoquinone oxidoreductase chain 6, subunit NuoJ"/>
    <property type="match status" value="1"/>
</dbReference>
<dbReference type="PANTHER" id="PTHR33269">
    <property type="entry name" value="NADH-UBIQUINONE OXIDOREDUCTASE CHAIN 6"/>
    <property type="match status" value="1"/>
</dbReference>
<dbReference type="GO" id="GO:0031966">
    <property type="term" value="C:mitochondrial membrane"/>
    <property type="evidence" value="ECO:0007669"/>
    <property type="project" value="UniProtKB-SubCell"/>
</dbReference>
<dbReference type="EMBL" id="JX977845">
    <property type="protein sequence ID" value="AFY64382.1"/>
    <property type="molecule type" value="Genomic_DNA"/>
</dbReference>
<dbReference type="Pfam" id="PF00499">
    <property type="entry name" value="Oxidored_q3"/>
    <property type="match status" value="1"/>
</dbReference>
<accession>M9P816</accession>
<feature type="transmembrane region" description="Helical" evidence="2">
    <location>
        <begin position="129"/>
        <end position="155"/>
    </location>
</feature>
<geneLocation type="mitochondrion" evidence="3"/>
<evidence type="ECO:0000256" key="1">
    <source>
        <dbReference type="ARBA" id="ARBA00005698"/>
    </source>
</evidence>
<proteinExistence type="inferred from homology"/>
<protein>
    <recommendedName>
        <fullName evidence="2">NADH-ubiquinone oxidoreductase chain 6</fullName>
        <ecNumber evidence="2">7.1.1.2</ecNumber>
    </recommendedName>
</protein>
<keyword evidence="2 3" id="KW-0496">Mitochondrion</keyword>
<comment type="catalytic activity">
    <reaction evidence="2">
        <text>a ubiquinone + NADH + 5 H(+)(in) = a ubiquinol + NAD(+) + 4 H(+)(out)</text>
        <dbReference type="Rhea" id="RHEA:29091"/>
        <dbReference type="Rhea" id="RHEA-COMP:9565"/>
        <dbReference type="Rhea" id="RHEA-COMP:9566"/>
        <dbReference type="ChEBI" id="CHEBI:15378"/>
        <dbReference type="ChEBI" id="CHEBI:16389"/>
        <dbReference type="ChEBI" id="CHEBI:17976"/>
        <dbReference type="ChEBI" id="CHEBI:57540"/>
        <dbReference type="ChEBI" id="CHEBI:57945"/>
        <dbReference type="EC" id="7.1.1.2"/>
    </reaction>
</comment>
<dbReference type="RefSeq" id="YP_007890112.1">
    <property type="nucleotide sequence ID" value="NC_021108.1"/>
</dbReference>
<reference evidence="3" key="1">
    <citation type="journal article" date="2013" name="Mol. Biol. Evol.">
        <title>Organelle genome complexity scales positively with organism size in volvocine green algae.</title>
        <authorList>
            <person name="Smith D.R."/>
            <person name="Hamaji T."/>
            <person name="Olson B.J."/>
            <person name="Durand P.M."/>
            <person name="Ferris P."/>
            <person name="Michod R.E."/>
            <person name="Featherston J."/>
            <person name="Nozaki H."/>
            <person name="Keeling P.J."/>
        </authorList>
    </citation>
    <scope>NUCLEOTIDE SEQUENCE</scope>
    <source>
        <strain evidence="3">NIES-1363</strain>
    </source>
</reference>
<comment type="function">
    <text evidence="2">Core subunit of the mitochondrial membrane respiratory chain NADH dehydrogenase (Complex I) which catalyzes electron transfer from NADH through the respiratory chain, using ubiquinone as an electron acceptor. Essential for the catalytic activity and assembly of complex I.</text>
</comment>
<feature type="transmembrane region" description="Helical" evidence="2">
    <location>
        <begin position="89"/>
        <end position="108"/>
    </location>
</feature>
<evidence type="ECO:0000256" key="2">
    <source>
        <dbReference type="RuleBase" id="RU004430"/>
    </source>
</evidence>
<dbReference type="GO" id="GO:0008137">
    <property type="term" value="F:NADH dehydrogenase (ubiquinone) activity"/>
    <property type="evidence" value="ECO:0007669"/>
    <property type="project" value="UniProtKB-UniRule"/>
</dbReference>
<name>M9P816_9CHLO</name>
<evidence type="ECO:0000313" key="3">
    <source>
        <dbReference type="EMBL" id="AFY64382.1"/>
    </source>
</evidence>
<sequence>MFFENCAIFLCALLSIAVAYTKSPFMSLMYSVMLFINSSFVLMMLGFEFLALVNLLVYVGALAVLFLFVIMLLEIPATELRAYSRGSSSVGVLIFFLNGVFQLTPSISPRIMITGLTGAESITNLGHALYLYFADLLILNSFVLTVALFGAFAIAPVRTTGR</sequence>
<comment type="similarity">
    <text evidence="1 2">Belongs to the complex I subunit 6 family.</text>
</comment>
<gene>
    <name evidence="3" type="primary">nad6</name>
</gene>
<keyword evidence="2" id="KW-0520">NAD</keyword>
<organism evidence="3">
    <name type="scientific">Pleodorina starrii</name>
    <dbReference type="NCBI Taxonomy" id="330485"/>
    <lineage>
        <taxon>Eukaryota</taxon>
        <taxon>Viridiplantae</taxon>
        <taxon>Chlorophyta</taxon>
        <taxon>core chlorophytes</taxon>
        <taxon>Chlorophyceae</taxon>
        <taxon>CS clade</taxon>
        <taxon>Chlamydomonadales</taxon>
        <taxon>Volvocaceae</taxon>
        <taxon>Pleodorina</taxon>
    </lineage>
</organism>
<keyword evidence="2" id="KW-0830">Ubiquinone</keyword>
<dbReference type="PANTHER" id="PTHR33269:SF17">
    <property type="entry name" value="NADH-UBIQUINONE OXIDOREDUCTASE CHAIN 6"/>
    <property type="match status" value="1"/>
</dbReference>
<keyword evidence="2" id="KW-0472">Membrane</keyword>
<feature type="transmembrane region" description="Helical" evidence="2">
    <location>
        <begin position="55"/>
        <end position="77"/>
    </location>
</feature>
<keyword evidence="2" id="KW-1133">Transmembrane helix</keyword>
<keyword evidence="2" id="KW-0679">Respiratory chain</keyword>
<comment type="subcellular location">
    <subcellularLocation>
        <location evidence="2">Mitochondrion membrane</location>
        <topology evidence="2">Multi-pass membrane protein</topology>
    </subcellularLocation>
</comment>
<keyword evidence="2" id="KW-0813">Transport</keyword>
<dbReference type="AlphaFoldDB" id="M9P816"/>